<protein>
    <submittedName>
        <fullName evidence="9">Iron complex transport system permease protein</fullName>
    </submittedName>
</protein>
<keyword evidence="4" id="KW-1003">Cell membrane</keyword>
<evidence type="ECO:0000313" key="10">
    <source>
        <dbReference type="Proteomes" id="UP000199360"/>
    </source>
</evidence>
<dbReference type="InterPro" id="IPR000522">
    <property type="entry name" value="ABC_transptr_permease_BtuC"/>
</dbReference>
<keyword evidence="6 8" id="KW-1133">Transmembrane helix</keyword>
<evidence type="ECO:0000256" key="4">
    <source>
        <dbReference type="ARBA" id="ARBA00022475"/>
    </source>
</evidence>
<name>A0A1C5K743_9ACTN</name>
<feature type="transmembrane region" description="Helical" evidence="8">
    <location>
        <begin position="159"/>
        <end position="189"/>
    </location>
</feature>
<comment type="subcellular location">
    <subcellularLocation>
        <location evidence="1">Cell membrane</location>
        <topology evidence="1">Multi-pass membrane protein</topology>
    </subcellularLocation>
</comment>
<dbReference type="GO" id="GO:0022857">
    <property type="term" value="F:transmembrane transporter activity"/>
    <property type="evidence" value="ECO:0007669"/>
    <property type="project" value="InterPro"/>
</dbReference>
<dbReference type="Proteomes" id="UP000199360">
    <property type="component" value="Unassembled WGS sequence"/>
</dbReference>
<dbReference type="Pfam" id="PF01032">
    <property type="entry name" value="FecCD"/>
    <property type="match status" value="1"/>
</dbReference>
<dbReference type="GO" id="GO:0005886">
    <property type="term" value="C:plasma membrane"/>
    <property type="evidence" value="ECO:0007669"/>
    <property type="project" value="UniProtKB-SubCell"/>
</dbReference>
<dbReference type="STRING" id="745366.GA0070213_1226"/>
<dbReference type="GO" id="GO:0033214">
    <property type="term" value="P:siderophore-iron import into cell"/>
    <property type="evidence" value="ECO:0007669"/>
    <property type="project" value="TreeGrafter"/>
</dbReference>
<evidence type="ECO:0000256" key="3">
    <source>
        <dbReference type="ARBA" id="ARBA00022448"/>
    </source>
</evidence>
<proteinExistence type="inferred from homology"/>
<keyword evidence="10" id="KW-1185">Reference proteome</keyword>
<accession>A0A1C5K743</accession>
<evidence type="ECO:0000313" key="9">
    <source>
        <dbReference type="EMBL" id="SCG78605.1"/>
    </source>
</evidence>
<keyword evidence="5 8" id="KW-0812">Transmembrane</keyword>
<dbReference type="SUPFAM" id="SSF81345">
    <property type="entry name" value="ABC transporter involved in vitamin B12 uptake, BtuC"/>
    <property type="match status" value="1"/>
</dbReference>
<evidence type="ECO:0000256" key="1">
    <source>
        <dbReference type="ARBA" id="ARBA00004651"/>
    </source>
</evidence>
<feature type="transmembrane region" description="Helical" evidence="8">
    <location>
        <begin position="247"/>
        <end position="268"/>
    </location>
</feature>
<sequence>MTTPTPTPTPSARDLAVAAPANRANAPFEGPQVQDRRSGGRGGALAGKALLRVGPVAVPFRWRAVVVAVVLLVLLLAAVVVSLSLGTPYVAPVDVLRSLSGAGTPYDLVVRDLRLPRAVLAALAGAAFGVAGTLIQSVARNPLASPDVIGVTQGAGLAATIALTSGAAAVLVAPAALLGGLAAAVLVFALGARHGLAAQRFVLAGVAVAFAFRALIEVVMLTADPIDGLRAQLWLIGTLAGKGWTEAAWIAGTLAVLLPVLLWAGWALRGSALDDDTARGIGLRPVARRIGLAGTGVLAAAAVTAQVGAVDFVALVAPQVARRLVRAERPPMLCAALLGALLLVLADLAGRRLFAPTQLPAGVLTAAIGGPYLIFVLLRTRGRRS</sequence>
<feature type="transmembrane region" description="Helical" evidence="8">
    <location>
        <begin position="64"/>
        <end position="91"/>
    </location>
</feature>
<evidence type="ECO:0000256" key="8">
    <source>
        <dbReference type="SAM" id="Phobius"/>
    </source>
</evidence>
<dbReference type="Gene3D" id="1.10.3470.10">
    <property type="entry name" value="ABC transporter involved in vitamin B12 uptake, BtuC"/>
    <property type="match status" value="1"/>
</dbReference>
<gene>
    <name evidence="9" type="ORF">GA0070213_1226</name>
</gene>
<keyword evidence="7 8" id="KW-0472">Membrane</keyword>
<feature type="transmembrane region" description="Helical" evidence="8">
    <location>
        <begin position="359"/>
        <end position="378"/>
    </location>
</feature>
<dbReference type="PANTHER" id="PTHR30472:SF24">
    <property type="entry name" value="FERRIC ENTEROBACTIN TRANSPORT SYSTEM PERMEASE PROTEIN FEPG"/>
    <property type="match status" value="1"/>
</dbReference>
<reference evidence="10" key="1">
    <citation type="submission" date="2016-06" db="EMBL/GenBank/DDBJ databases">
        <authorList>
            <person name="Varghese N."/>
            <person name="Submissions Spin"/>
        </authorList>
    </citation>
    <scope>NUCLEOTIDE SEQUENCE [LARGE SCALE GENOMIC DNA]</scope>
    <source>
        <strain evidence="10">DSM 45647</strain>
    </source>
</reference>
<evidence type="ECO:0000256" key="2">
    <source>
        <dbReference type="ARBA" id="ARBA00007935"/>
    </source>
</evidence>
<dbReference type="EMBL" id="FMDM01000022">
    <property type="protein sequence ID" value="SCG78605.1"/>
    <property type="molecule type" value="Genomic_DNA"/>
</dbReference>
<evidence type="ECO:0000256" key="7">
    <source>
        <dbReference type="ARBA" id="ARBA00023136"/>
    </source>
</evidence>
<dbReference type="CDD" id="cd06550">
    <property type="entry name" value="TM_ABC_iron-siderophores_like"/>
    <property type="match status" value="1"/>
</dbReference>
<evidence type="ECO:0000256" key="5">
    <source>
        <dbReference type="ARBA" id="ARBA00022692"/>
    </source>
</evidence>
<dbReference type="PANTHER" id="PTHR30472">
    <property type="entry name" value="FERRIC ENTEROBACTIN TRANSPORT SYSTEM PERMEASE PROTEIN"/>
    <property type="match status" value="1"/>
</dbReference>
<comment type="similarity">
    <text evidence="2">Belongs to the binding-protein-dependent transport system permease family. FecCD subfamily.</text>
</comment>
<feature type="transmembrane region" description="Helical" evidence="8">
    <location>
        <begin position="118"/>
        <end position="139"/>
    </location>
</feature>
<organism evidence="9 10">
    <name type="scientific">Micromonospora humi</name>
    <dbReference type="NCBI Taxonomy" id="745366"/>
    <lineage>
        <taxon>Bacteria</taxon>
        <taxon>Bacillati</taxon>
        <taxon>Actinomycetota</taxon>
        <taxon>Actinomycetes</taxon>
        <taxon>Micromonosporales</taxon>
        <taxon>Micromonosporaceae</taxon>
        <taxon>Micromonospora</taxon>
    </lineage>
</organism>
<feature type="transmembrane region" description="Helical" evidence="8">
    <location>
        <begin position="332"/>
        <end position="353"/>
    </location>
</feature>
<dbReference type="AlphaFoldDB" id="A0A1C5K743"/>
<feature type="transmembrane region" description="Helical" evidence="8">
    <location>
        <begin position="201"/>
        <end position="223"/>
    </location>
</feature>
<keyword evidence="3" id="KW-0813">Transport</keyword>
<dbReference type="InterPro" id="IPR037294">
    <property type="entry name" value="ABC_BtuC-like"/>
</dbReference>
<evidence type="ECO:0000256" key="6">
    <source>
        <dbReference type="ARBA" id="ARBA00022989"/>
    </source>
</evidence>